<organism evidence="4 5">
    <name type="scientific">Spizellomyces punctatus (strain DAOM BR117)</name>
    <dbReference type="NCBI Taxonomy" id="645134"/>
    <lineage>
        <taxon>Eukaryota</taxon>
        <taxon>Fungi</taxon>
        <taxon>Fungi incertae sedis</taxon>
        <taxon>Chytridiomycota</taxon>
        <taxon>Chytridiomycota incertae sedis</taxon>
        <taxon>Chytridiomycetes</taxon>
        <taxon>Spizellomycetales</taxon>
        <taxon>Spizellomycetaceae</taxon>
        <taxon>Spizellomyces</taxon>
    </lineage>
</organism>
<keyword evidence="3" id="KW-0732">Signal</keyword>
<dbReference type="VEuPathDB" id="FungiDB:SPPG_05177"/>
<reference evidence="4 5" key="1">
    <citation type="submission" date="2009-08" db="EMBL/GenBank/DDBJ databases">
        <title>The Genome Sequence of Spizellomyces punctatus strain DAOM BR117.</title>
        <authorList>
            <consortium name="The Broad Institute Genome Sequencing Platform"/>
            <person name="Russ C."/>
            <person name="Cuomo C."/>
            <person name="Shea T."/>
            <person name="Young S.K."/>
            <person name="Zeng Q."/>
            <person name="Koehrsen M."/>
            <person name="Haas B."/>
            <person name="Borodovsky M."/>
            <person name="Guigo R."/>
            <person name="Alvarado L."/>
            <person name="Berlin A."/>
            <person name="Bochicchio J."/>
            <person name="Borenstein D."/>
            <person name="Chapman S."/>
            <person name="Chen Z."/>
            <person name="Engels R."/>
            <person name="Freedman E."/>
            <person name="Gellesch M."/>
            <person name="Goldberg J."/>
            <person name="Griggs A."/>
            <person name="Gujja S."/>
            <person name="Heiman D."/>
            <person name="Hepburn T."/>
            <person name="Howarth C."/>
            <person name="Jen D."/>
            <person name="Larson L."/>
            <person name="Lewis B."/>
            <person name="Mehta T."/>
            <person name="Park D."/>
            <person name="Pearson M."/>
            <person name="Roberts A."/>
            <person name="Saif S."/>
            <person name="Shenoy N."/>
            <person name="Sisk P."/>
            <person name="Stolte C."/>
            <person name="Sykes S."/>
            <person name="Thomson T."/>
            <person name="Walk T."/>
            <person name="White J."/>
            <person name="Yandava C."/>
            <person name="Burger G."/>
            <person name="Gray M.W."/>
            <person name="Holland P.W.H."/>
            <person name="King N."/>
            <person name="Lang F.B.F."/>
            <person name="Roger A.J."/>
            <person name="Ruiz-Trillo I."/>
            <person name="Lander E."/>
            <person name="Nusbaum C."/>
        </authorList>
    </citation>
    <scope>NUCLEOTIDE SEQUENCE [LARGE SCALE GENOMIC DNA]</scope>
    <source>
        <strain evidence="4 5">DAOM BR117</strain>
    </source>
</reference>
<name>A0A0L0HEB1_SPIPD</name>
<evidence type="ECO:0000256" key="3">
    <source>
        <dbReference type="SAM" id="SignalP"/>
    </source>
</evidence>
<feature type="signal peptide" evidence="3">
    <location>
        <begin position="1"/>
        <end position="21"/>
    </location>
</feature>
<evidence type="ECO:0000256" key="1">
    <source>
        <dbReference type="SAM" id="MobiDB-lite"/>
    </source>
</evidence>
<dbReference type="InParanoid" id="A0A0L0HEB1"/>
<dbReference type="OrthoDB" id="2124549at2759"/>
<feature type="transmembrane region" description="Helical" evidence="2">
    <location>
        <begin position="133"/>
        <end position="155"/>
    </location>
</feature>
<evidence type="ECO:0000256" key="2">
    <source>
        <dbReference type="SAM" id="Phobius"/>
    </source>
</evidence>
<keyword evidence="2" id="KW-0812">Transmembrane</keyword>
<gene>
    <name evidence="4" type="ORF">SPPG_05177</name>
</gene>
<keyword evidence="2" id="KW-1133">Transmembrane helix</keyword>
<proteinExistence type="predicted"/>
<feature type="chain" id="PRO_5005539892" evidence="3">
    <location>
        <begin position="22"/>
        <end position="254"/>
    </location>
</feature>
<evidence type="ECO:0000313" key="5">
    <source>
        <dbReference type="Proteomes" id="UP000053201"/>
    </source>
</evidence>
<dbReference type="Proteomes" id="UP000053201">
    <property type="component" value="Unassembled WGS sequence"/>
</dbReference>
<keyword evidence="5" id="KW-1185">Reference proteome</keyword>
<dbReference type="RefSeq" id="XP_016607840.1">
    <property type="nucleotide sequence ID" value="XM_016753401.1"/>
</dbReference>
<accession>A0A0L0HEB1</accession>
<dbReference type="GeneID" id="27688572"/>
<dbReference type="AlphaFoldDB" id="A0A0L0HEB1"/>
<protein>
    <submittedName>
        <fullName evidence="4">Uncharacterized protein</fullName>
    </submittedName>
</protein>
<dbReference type="EMBL" id="KQ257457">
    <property type="protein sequence ID" value="KNC99800.1"/>
    <property type="molecule type" value="Genomic_DNA"/>
</dbReference>
<keyword evidence="2" id="KW-0472">Membrane</keyword>
<evidence type="ECO:0000313" key="4">
    <source>
        <dbReference type="EMBL" id="KNC99800.1"/>
    </source>
</evidence>
<feature type="region of interest" description="Disordered" evidence="1">
    <location>
        <begin position="230"/>
        <end position="254"/>
    </location>
</feature>
<sequence>MNLVATVFFLVLTTTTKSTYAHLTDLFLLPTPNNPCPTITHLNTTICKTTELAPNTETRLGWASNTTGGLVSLFFEATPTTFIASNLSSTETTLFIPSTPIRIGALYTRNGTTDPPLFITLTAPSSSNTVSHIALIVGLSSILALTVLLASFFWWRRHIRNQPGYASRKVQRKRGMSVIPVFDRFWPKDEDTSPVLPPRPCFRPSHDVVPPTLCRTFTWQKDSVVVLEREPSSGEVPDGWDEESGFGDTKRIVH</sequence>